<reference evidence="4" key="4">
    <citation type="submission" date="2019-03" db="UniProtKB">
        <authorList>
            <consortium name="EnsemblPlants"/>
        </authorList>
    </citation>
    <scope>IDENTIFICATION</scope>
</reference>
<keyword evidence="1" id="KW-0963">Cytoplasm</keyword>
<accession>A0A453P1L6</accession>
<proteinExistence type="predicted"/>
<reference evidence="5" key="1">
    <citation type="journal article" date="2014" name="Science">
        <title>Ancient hybridizations among the ancestral genomes of bread wheat.</title>
        <authorList>
            <consortium name="International Wheat Genome Sequencing Consortium,"/>
            <person name="Marcussen T."/>
            <person name="Sandve S.R."/>
            <person name="Heier L."/>
            <person name="Spannagl M."/>
            <person name="Pfeifer M."/>
            <person name="Jakobsen K.S."/>
            <person name="Wulff B.B."/>
            <person name="Steuernagel B."/>
            <person name="Mayer K.F."/>
            <person name="Olsen O.A."/>
        </authorList>
    </citation>
    <scope>NUCLEOTIDE SEQUENCE [LARGE SCALE GENOMIC DNA]</scope>
    <source>
        <strain evidence="5">cv. AL8/78</strain>
    </source>
</reference>
<evidence type="ECO:0000313" key="4">
    <source>
        <dbReference type="EnsemblPlants" id="AET6Gv20571500.6"/>
    </source>
</evidence>
<name>A0A453P1L6_AEGTS</name>
<dbReference type="Gramene" id="AET6Gv20571500.6">
    <property type="protein sequence ID" value="AET6Gv20571500.6"/>
    <property type="gene ID" value="AET6Gv20571500"/>
</dbReference>
<keyword evidence="5" id="KW-1185">Reference proteome</keyword>
<sequence length="163" mass="18268">ESEFCPTDRRLSSPHPASKTLETSGKGGRVSGWAAMEKLDESKFEQQLQLWALRIPRELASAVTRLLRSGPLLDMPRVKPVVEDPGSDKNRLVVLSEKIQNQDLSDIPEQVYNSLKQLCSVDVVPYMLTLGYSYWSVDHILKQILPEGVEVPSSFETIAMLLT</sequence>
<dbReference type="PANTHER" id="PTHR23245">
    <property type="entry name" value="TRNA METHYLTRANSFERASE"/>
    <property type="match status" value="1"/>
</dbReference>
<dbReference type="GO" id="GO:0005737">
    <property type="term" value="C:cytoplasm"/>
    <property type="evidence" value="ECO:0007669"/>
    <property type="project" value="TreeGrafter"/>
</dbReference>
<dbReference type="AlphaFoldDB" id="A0A453P1L6"/>
<reference evidence="4" key="3">
    <citation type="journal article" date="2017" name="Nature">
        <title>Genome sequence of the progenitor of the wheat D genome Aegilops tauschii.</title>
        <authorList>
            <person name="Luo M.C."/>
            <person name="Gu Y.Q."/>
            <person name="Puiu D."/>
            <person name="Wang H."/>
            <person name="Twardziok S.O."/>
            <person name="Deal K.R."/>
            <person name="Huo N."/>
            <person name="Zhu T."/>
            <person name="Wang L."/>
            <person name="Wang Y."/>
            <person name="McGuire P.E."/>
            <person name="Liu S."/>
            <person name="Long H."/>
            <person name="Ramasamy R.K."/>
            <person name="Rodriguez J.C."/>
            <person name="Van S.L."/>
            <person name="Yuan L."/>
            <person name="Wang Z."/>
            <person name="Xia Z."/>
            <person name="Xiao L."/>
            <person name="Anderson O.D."/>
            <person name="Ouyang S."/>
            <person name="Liang Y."/>
            <person name="Zimin A.V."/>
            <person name="Pertea G."/>
            <person name="Qi P."/>
            <person name="Bennetzen J.L."/>
            <person name="Dai X."/>
            <person name="Dawson M.W."/>
            <person name="Muller H.G."/>
            <person name="Kugler K."/>
            <person name="Rivarola-Duarte L."/>
            <person name="Spannagl M."/>
            <person name="Mayer K.F.X."/>
            <person name="Lu F.H."/>
            <person name="Bevan M.W."/>
            <person name="Leroy P."/>
            <person name="Li P."/>
            <person name="You F.M."/>
            <person name="Sun Q."/>
            <person name="Liu Z."/>
            <person name="Lyons E."/>
            <person name="Wicker T."/>
            <person name="Salzberg S.L."/>
            <person name="Devos K.M."/>
            <person name="Dvorak J."/>
        </authorList>
    </citation>
    <scope>NUCLEOTIDE SEQUENCE [LARGE SCALE GENOMIC DNA]</scope>
    <source>
        <strain evidence="4">cv. AL8/78</strain>
    </source>
</reference>
<evidence type="ECO:0000256" key="1">
    <source>
        <dbReference type="ARBA" id="ARBA00022490"/>
    </source>
</evidence>
<dbReference type="EnsemblPlants" id="AET6Gv20571500.6">
    <property type="protein sequence ID" value="AET6Gv20571500.6"/>
    <property type="gene ID" value="AET6Gv20571500"/>
</dbReference>
<dbReference type="GO" id="GO:0008175">
    <property type="term" value="F:tRNA methyltransferase activity"/>
    <property type="evidence" value="ECO:0007669"/>
    <property type="project" value="TreeGrafter"/>
</dbReference>
<keyword evidence="2" id="KW-0489">Methyltransferase</keyword>
<reference evidence="5" key="2">
    <citation type="journal article" date="2017" name="Nat. Plants">
        <title>The Aegilops tauschii genome reveals multiple impacts of transposons.</title>
        <authorList>
            <person name="Zhao G."/>
            <person name="Zou C."/>
            <person name="Li K."/>
            <person name="Wang K."/>
            <person name="Li T."/>
            <person name="Gao L."/>
            <person name="Zhang X."/>
            <person name="Wang H."/>
            <person name="Yang Z."/>
            <person name="Liu X."/>
            <person name="Jiang W."/>
            <person name="Mao L."/>
            <person name="Kong X."/>
            <person name="Jiao Y."/>
            <person name="Jia J."/>
        </authorList>
    </citation>
    <scope>NUCLEOTIDE SEQUENCE [LARGE SCALE GENOMIC DNA]</scope>
    <source>
        <strain evidence="5">cv. AL8/78</strain>
    </source>
</reference>
<dbReference type="Proteomes" id="UP000015105">
    <property type="component" value="Chromosome 6D"/>
</dbReference>
<feature type="region of interest" description="Disordered" evidence="3">
    <location>
        <begin position="1"/>
        <end position="29"/>
    </location>
</feature>
<dbReference type="GO" id="GO:0002939">
    <property type="term" value="P:tRNA N1-guanine methylation"/>
    <property type="evidence" value="ECO:0007669"/>
    <property type="project" value="TreeGrafter"/>
</dbReference>
<protein>
    <submittedName>
        <fullName evidence="4">Uncharacterized protein</fullName>
    </submittedName>
</protein>
<evidence type="ECO:0000313" key="5">
    <source>
        <dbReference type="Proteomes" id="UP000015105"/>
    </source>
</evidence>
<evidence type="ECO:0000256" key="2">
    <source>
        <dbReference type="ARBA" id="ARBA00022603"/>
    </source>
</evidence>
<dbReference type="PANTHER" id="PTHR23245:SF36">
    <property type="entry name" value="TRNA (GUANINE(37)-N1)-METHYLTRANSFERASE"/>
    <property type="match status" value="1"/>
</dbReference>
<organism evidence="4 5">
    <name type="scientific">Aegilops tauschii subsp. strangulata</name>
    <name type="common">Goatgrass</name>
    <dbReference type="NCBI Taxonomy" id="200361"/>
    <lineage>
        <taxon>Eukaryota</taxon>
        <taxon>Viridiplantae</taxon>
        <taxon>Streptophyta</taxon>
        <taxon>Embryophyta</taxon>
        <taxon>Tracheophyta</taxon>
        <taxon>Spermatophyta</taxon>
        <taxon>Magnoliopsida</taxon>
        <taxon>Liliopsida</taxon>
        <taxon>Poales</taxon>
        <taxon>Poaceae</taxon>
        <taxon>BOP clade</taxon>
        <taxon>Pooideae</taxon>
        <taxon>Triticodae</taxon>
        <taxon>Triticeae</taxon>
        <taxon>Triticinae</taxon>
        <taxon>Aegilops</taxon>
    </lineage>
</organism>
<evidence type="ECO:0000256" key="3">
    <source>
        <dbReference type="SAM" id="MobiDB-lite"/>
    </source>
</evidence>
<keyword evidence="2" id="KW-0808">Transferase</keyword>
<reference evidence="4" key="5">
    <citation type="journal article" date="2021" name="G3 (Bethesda)">
        <title>Aegilops tauschii genome assembly Aet v5.0 features greater sequence contiguity and improved annotation.</title>
        <authorList>
            <person name="Wang L."/>
            <person name="Zhu T."/>
            <person name="Rodriguez J.C."/>
            <person name="Deal K.R."/>
            <person name="Dubcovsky J."/>
            <person name="McGuire P.E."/>
            <person name="Lux T."/>
            <person name="Spannagl M."/>
            <person name="Mayer K.F.X."/>
            <person name="Baldrich P."/>
            <person name="Meyers B.C."/>
            <person name="Huo N."/>
            <person name="Gu Y.Q."/>
            <person name="Zhou H."/>
            <person name="Devos K.M."/>
            <person name="Bennetzen J.L."/>
            <person name="Unver T."/>
            <person name="Budak H."/>
            <person name="Gulick P.J."/>
            <person name="Galiba G."/>
            <person name="Kalapos B."/>
            <person name="Nelson D.R."/>
            <person name="Li P."/>
            <person name="You F.M."/>
            <person name="Luo M.C."/>
            <person name="Dvorak J."/>
        </authorList>
    </citation>
    <scope>NUCLEOTIDE SEQUENCE [LARGE SCALE GENOMIC DNA]</scope>
    <source>
        <strain evidence="4">cv. AL8/78</strain>
    </source>
</reference>
<feature type="compositionally biased region" description="Basic and acidic residues" evidence="3">
    <location>
        <begin position="1"/>
        <end position="11"/>
    </location>
</feature>